<evidence type="ECO:0000313" key="1">
    <source>
        <dbReference type="EMBL" id="CAD8998234.1"/>
    </source>
</evidence>
<proteinExistence type="predicted"/>
<protein>
    <submittedName>
        <fullName evidence="1">Uncharacterized protein</fullName>
    </submittedName>
</protein>
<name>A0A7S1I1V3_9EUGL</name>
<accession>A0A7S1I1V3</accession>
<dbReference type="EMBL" id="HBGA01025120">
    <property type="protein sequence ID" value="CAD8998234.1"/>
    <property type="molecule type" value="Transcribed_RNA"/>
</dbReference>
<dbReference type="AlphaFoldDB" id="A0A7S1I1V3"/>
<reference evidence="1" key="1">
    <citation type="submission" date="2021-01" db="EMBL/GenBank/DDBJ databases">
        <authorList>
            <person name="Corre E."/>
            <person name="Pelletier E."/>
            <person name="Niang G."/>
            <person name="Scheremetjew M."/>
            <person name="Finn R."/>
            <person name="Kale V."/>
            <person name="Holt S."/>
            <person name="Cochrane G."/>
            <person name="Meng A."/>
            <person name="Brown T."/>
            <person name="Cohen L."/>
        </authorList>
    </citation>
    <scope>NUCLEOTIDE SEQUENCE</scope>
    <source>
        <strain evidence="1">NIES-381</strain>
    </source>
</reference>
<organism evidence="1">
    <name type="scientific">Eutreptiella gymnastica</name>
    <dbReference type="NCBI Taxonomy" id="73025"/>
    <lineage>
        <taxon>Eukaryota</taxon>
        <taxon>Discoba</taxon>
        <taxon>Euglenozoa</taxon>
        <taxon>Euglenida</taxon>
        <taxon>Spirocuta</taxon>
        <taxon>Euglenophyceae</taxon>
        <taxon>Eutreptiales</taxon>
        <taxon>Eutreptiaceae</taxon>
        <taxon>Eutreptiella</taxon>
    </lineage>
</organism>
<gene>
    <name evidence="1" type="ORF">EGYM00392_LOCUS9304</name>
</gene>
<sequence>MYWDMLQTPPWPDYNTHNWVVSRASRIQRIDFDMRSLKKHPMGRPYIQRIRSFLCLPPALTKEEHLCRECAACKNSGTFAFRAHPPKTCRSCYLCLLQAHQEAYEHNAMAVNGTFESCIGHRPPNPNHLFEVTIEMCSVGQRKP</sequence>